<gene>
    <name evidence="1" type="ORF">M493_14662</name>
</gene>
<evidence type="ECO:0000313" key="2">
    <source>
        <dbReference type="Proteomes" id="UP000015500"/>
    </source>
</evidence>
<organism evidence="1 2">
    <name type="scientific">Geobacillus genomosp. 3</name>
    <dbReference type="NCBI Taxonomy" id="1921421"/>
    <lineage>
        <taxon>Bacteria</taxon>
        <taxon>Bacillati</taxon>
        <taxon>Bacillota</taxon>
        <taxon>Bacilli</taxon>
        <taxon>Bacillales</taxon>
        <taxon>Anoxybacillaceae</taxon>
        <taxon>Geobacillus</taxon>
    </lineage>
</organism>
<dbReference type="Proteomes" id="UP000015500">
    <property type="component" value="Chromosome"/>
</dbReference>
<accession>V5LYI1</accession>
<name>V5LYI1_GEOG3</name>
<evidence type="ECO:0000313" key="1">
    <source>
        <dbReference type="EMBL" id="AHA58154.1"/>
    </source>
</evidence>
<dbReference type="HOGENOM" id="CLU_2953934_0_0_9"/>
<reference evidence="1 2" key="1">
    <citation type="journal article" date="2014" name="Genome Announc.">
        <title>Complete Genome Sequence of the Thermophilic Polychlorinated Biphenyl Degrader Geobacillus sp. Strain JF8 (NBRC 109937).</title>
        <authorList>
            <person name="Shintani M."/>
            <person name="Ohtsubo Y."/>
            <person name="Fukuda K."/>
            <person name="Hosoyama A."/>
            <person name="Ohji S."/>
            <person name="Yamazoe A."/>
            <person name="Fujita N."/>
            <person name="Nagata Y."/>
            <person name="Tsuda M."/>
            <person name="Hatta T."/>
            <person name="Kimbara K."/>
        </authorList>
    </citation>
    <scope>NUCLEOTIDE SEQUENCE [LARGE SCALE GENOMIC DNA]</scope>
    <source>
        <strain evidence="1 2">JF8</strain>
    </source>
</reference>
<keyword evidence="2" id="KW-1185">Reference proteome</keyword>
<sequence>MRGVHRTFDASRLKNTAAFSGGADAIPPHWNECCGSAAFSLVDSYGIERLFHRVHFLTC</sequence>
<dbReference type="KEGG" id="gjf:M493_14662"/>
<protein>
    <submittedName>
        <fullName evidence="1">Uncharacterized protein</fullName>
    </submittedName>
</protein>
<proteinExistence type="predicted"/>
<dbReference type="EMBL" id="CP006254">
    <property type="protein sequence ID" value="AHA58154.1"/>
    <property type="molecule type" value="Genomic_DNA"/>
</dbReference>
<dbReference type="AlphaFoldDB" id="V5LYI1"/>